<proteinExistence type="predicted"/>
<keyword evidence="2" id="KW-1185">Reference proteome</keyword>
<dbReference type="EMBL" id="OW240916">
    <property type="protein sequence ID" value="CAH2296025.1"/>
    <property type="molecule type" value="Genomic_DNA"/>
</dbReference>
<evidence type="ECO:0000313" key="2">
    <source>
        <dbReference type="Proteomes" id="UP001295444"/>
    </source>
</evidence>
<name>A0AAD1SAG7_PELCU</name>
<organism evidence="1 2">
    <name type="scientific">Pelobates cultripes</name>
    <name type="common">Western spadefoot toad</name>
    <dbReference type="NCBI Taxonomy" id="61616"/>
    <lineage>
        <taxon>Eukaryota</taxon>
        <taxon>Metazoa</taxon>
        <taxon>Chordata</taxon>
        <taxon>Craniata</taxon>
        <taxon>Vertebrata</taxon>
        <taxon>Euteleostomi</taxon>
        <taxon>Amphibia</taxon>
        <taxon>Batrachia</taxon>
        <taxon>Anura</taxon>
        <taxon>Pelobatoidea</taxon>
        <taxon>Pelobatidae</taxon>
        <taxon>Pelobates</taxon>
    </lineage>
</organism>
<gene>
    <name evidence="1" type="ORF">PECUL_23A046835</name>
</gene>
<dbReference type="AlphaFoldDB" id="A0AAD1SAG7"/>
<accession>A0AAD1SAG7</accession>
<dbReference type="Proteomes" id="UP001295444">
    <property type="component" value="Chromosome 05"/>
</dbReference>
<evidence type="ECO:0000313" key="1">
    <source>
        <dbReference type="EMBL" id="CAH2296025.1"/>
    </source>
</evidence>
<sequence>MDSLPKALAAFHWVDPLIASQPTPLTPGSRGFNSDGSLHPLGTSSACKGVDVDTISGAQIAMAFISTWLTYRKYPHNGLEQDKLLDISDPLTQTIPMADDALNEETPVDAHLLRECVQHTMCLCDLTMERRKAALYTLD</sequence>
<protein>
    <submittedName>
        <fullName evidence="1">Uncharacterized protein</fullName>
    </submittedName>
</protein>
<reference evidence="1" key="1">
    <citation type="submission" date="2022-03" db="EMBL/GenBank/DDBJ databases">
        <authorList>
            <person name="Alioto T."/>
            <person name="Alioto T."/>
            <person name="Gomez Garrido J."/>
        </authorList>
    </citation>
    <scope>NUCLEOTIDE SEQUENCE</scope>
</reference>